<dbReference type="EMBL" id="RIBP01000003">
    <property type="protein sequence ID" value="TRZ39216.1"/>
    <property type="molecule type" value="Genomic_DNA"/>
</dbReference>
<dbReference type="Proteomes" id="UP000319837">
    <property type="component" value="Plasmid unnamed2"/>
</dbReference>
<keyword evidence="3 5" id="KW-1133">Transmembrane helix</keyword>
<sequence>MNFFQNNVNIFSGMHQGSWALLFILFFVTYFLYIKTKNRLATIMHMILRLFYVIMLFSGAGLVIAYDYVTFYVIKGIIAVIMVALMEISCVRAKKGKNNLYAFYSGSALLIVVILMGFRVISF</sequence>
<feature type="transmembrane region" description="Helical" evidence="5">
    <location>
        <begin position="72"/>
        <end position="89"/>
    </location>
</feature>
<evidence type="ECO:0000256" key="5">
    <source>
        <dbReference type="SAM" id="Phobius"/>
    </source>
</evidence>
<dbReference type="InterPro" id="IPR010899">
    <property type="entry name" value="UPF0344"/>
</dbReference>
<gene>
    <name evidence="6" type="ORF">CEQ21_07560</name>
</gene>
<geneLocation type="plasmid" evidence="6">
    <name>unnamed2</name>
</geneLocation>
<comment type="caution">
    <text evidence="6">The sequence shown here is derived from an EMBL/GenBank/DDBJ whole genome shotgun (WGS) entry which is preliminary data.</text>
</comment>
<keyword evidence="1" id="KW-1003">Cell membrane</keyword>
<feature type="transmembrane region" description="Helical" evidence="5">
    <location>
        <begin position="46"/>
        <end position="66"/>
    </location>
</feature>
<evidence type="ECO:0000313" key="6">
    <source>
        <dbReference type="EMBL" id="TRZ39216.1"/>
    </source>
</evidence>
<organism evidence="6">
    <name type="scientific">Niallia circulans</name>
    <name type="common">Bacillus circulans</name>
    <dbReference type="NCBI Taxonomy" id="1397"/>
    <lineage>
        <taxon>Bacteria</taxon>
        <taxon>Bacillati</taxon>
        <taxon>Bacillota</taxon>
        <taxon>Bacilli</taxon>
        <taxon>Bacillales</taxon>
        <taxon>Bacillaceae</taxon>
        <taxon>Niallia</taxon>
    </lineage>
</organism>
<evidence type="ECO:0000256" key="1">
    <source>
        <dbReference type="ARBA" id="ARBA00022475"/>
    </source>
</evidence>
<dbReference type="AlphaFoldDB" id="A0A553SQH7"/>
<reference evidence="6" key="1">
    <citation type="submission" date="2018-10" db="EMBL/GenBank/DDBJ databases">
        <title>FDA dAtabase for Regulatory Grade micrObial Sequences (FDA-ARGOS): Supporting development and validation of Infectious Disease Dx tests.</title>
        <authorList>
            <person name="Minogue T."/>
            <person name="Wolcott M."/>
            <person name="Wasieloski L."/>
            <person name="Aguilar W."/>
            <person name="Moore D."/>
            <person name="Tallon L.J."/>
            <person name="Sadzewicz L."/>
            <person name="Sengamalay N."/>
            <person name="Ott S."/>
            <person name="Godinez A."/>
            <person name="Nagaraj S."/>
            <person name="Vavikolanu K."/>
            <person name="Vyas G."/>
            <person name="Nadendla S."/>
            <person name="Aluvathingal J."/>
            <person name="Sichtig H."/>
        </authorList>
    </citation>
    <scope>NUCLEOTIDE SEQUENCE</scope>
    <source>
        <strain evidence="6">FDAARGOS_343</strain>
        <plasmid evidence="6">unnamed2</plasmid>
    </source>
</reference>
<feature type="transmembrane region" description="Helical" evidence="5">
    <location>
        <begin position="101"/>
        <end position="121"/>
    </location>
</feature>
<evidence type="ECO:0000256" key="3">
    <source>
        <dbReference type="ARBA" id="ARBA00022989"/>
    </source>
</evidence>
<accession>A0A553SQH7</accession>
<proteinExistence type="predicted"/>
<dbReference type="Pfam" id="PF07457">
    <property type="entry name" value="DUF1516"/>
    <property type="match status" value="1"/>
</dbReference>
<feature type="transmembrane region" description="Helical" evidence="5">
    <location>
        <begin position="16"/>
        <end position="34"/>
    </location>
</feature>
<dbReference type="RefSeq" id="WP_185762797.1">
    <property type="nucleotide sequence ID" value="NZ_CM017506.1"/>
</dbReference>
<protein>
    <submittedName>
        <fullName evidence="6">DUF1516 family protein</fullName>
    </submittedName>
</protein>
<keyword evidence="2 5" id="KW-0812">Transmembrane</keyword>
<evidence type="ECO:0000256" key="4">
    <source>
        <dbReference type="ARBA" id="ARBA00023136"/>
    </source>
</evidence>
<name>A0A553SQH7_NIACI</name>
<keyword evidence="6" id="KW-0614">Plasmid</keyword>
<evidence type="ECO:0000256" key="2">
    <source>
        <dbReference type="ARBA" id="ARBA00022692"/>
    </source>
</evidence>
<keyword evidence="4 5" id="KW-0472">Membrane</keyword>